<evidence type="ECO:0000256" key="3">
    <source>
        <dbReference type="ARBA" id="ARBA00022679"/>
    </source>
</evidence>
<dbReference type="InterPro" id="IPR050482">
    <property type="entry name" value="Sensor_HK_TwoCompSys"/>
</dbReference>
<evidence type="ECO:0000256" key="2">
    <source>
        <dbReference type="ARBA" id="ARBA00022475"/>
    </source>
</evidence>
<evidence type="ECO:0000256" key="5">
    <source>
        <dbReference type="ARBA" id="ARBA00022777"/>
    </source>
</evidence>
<keyword evidence="2" id="KW-1003">Cell membrane</keyword>
<keyword evidence="3" id="KW-0808">Transferase</keyword>
<dbReference type="Pfam" id="PF02518">
    <property type="entry name" value="HATPase_c"/>
    <property type="match status" value="1"/>
</dbReference>
<organism evidence="12 13">
    <name type="scientific">Niabella ginsenosidivorans</name>
    <dbReference type="NCBI Taxonomy" id="1176587"/>
    <lineage>
        <taxon>Bacteria</taxon>
        <taxon>Pseudomonadati</taxon>
        <taxon>Bacteroidota</taxon>
        <taxon>Chitinophagia</taxon>
        <taxon>Chitinophagales</taxon>
        <taxon>Chitinophagaceae</taxon>
        <taxon>Niabella</taxon>
    </lineage>
</organism>
<dbReference type="Gene3D" id="1.20.5.1930">
    <property type="match status" value="1"/>
</dbReference>
<keyword evidence="8 10" id="KW-0472">Membrane</keyword>
<evidence type="ECO:0000256" key="7">
    <source>
        <dbReference type="ARBA" id="ARBA00023012"/>
    </source>
</evidence>
<dbReference type="InterPro" id="IPR011712">
    <property type="entry name" value="Sig_transdc_His_kin_sub3_dim/P"/>
</dbReference>
<keyword evidence="5" id="KW-0418">Kinase</keyword>
<dbReference type="PANTHER" id="PTHR24421:SF37">
    <property type="entry name" value="SENSOR HISTIDINE KINASE NARS"/>
    <property type="match status" value="1"/>
</dbReference>
<evidence type="ECO:0000256" key="6">
    <source>
        <dbReference type="ARBA" id="ARBA00022989"/>
    </source>
</evidence>
<dbReference type="InterPro" id="IPR019734">
    <property type="entry name" value="TPR_rpt"/>
</dbReference>
<sequence>MGLIPLCSFTQEFYGQRYTDSLEHIINAPGKPEAKAMACFYLFDKWLDADSVKAGKYLKLGEKLSSNDPFVHTVAGYYKAREISNRLPDAAIQLFYTTEKKLEADTSNESLAYRSKCWREYAKLFHLNKDDPETYLNTLLNNAIPLAQRAGDSLYLGKLYTDVGIAFKNLQNFPKAIEYLKQAITLLEKTGNSFPCLASAYHTLSESYSLSLEPKPAEQLLQKMYNLLQPYPDDPAWLDYYAGRSMQLTVAEQFDSSLAAANKGILLAGKLKRVYPGQRLLLQKFYALYNKNEFKKATDVGLQLTRSKPFVDIFANRILIYNALALTYAQLKDSGNAYLWLRKYSALSDSLAKSNLEAKVSALEVKFRNAENQKKITALNAANIKATLDARNSRLWNAMLGLSTAFLFITLVLGYLFYRNTKRTLAQKEAIKIAQAMVTAQEEERSRIARDLHDGLGSMLSGVKINLAAVADEQPATAVKTALMKATDQLGSSIQELRQISRNMMPEMLLKLGLETSLKDLCLLLQTPDLSIQCHCANIQPAIPPQKQVTVYRIVQELLTNAIKHAGARHVLLQCVQQATTLLITIEDDGKGFTHPLPENTGGIGWKNIQTRVAYLNGSIDVMNLPGGSGTSINIQLDVSS</sequence>
<dbReference type="GO" id="GO:0005886">
    <property type="term" value="C:plasma membrane"/>
    <property type="evidence" value="ECO:0007669"/>
    <property type="project" value="UniProtKB-SubCell"/>
</dbReference>
<proteinExistence type="predicted"/>
<evidence type="ECO:0000259" key="11">
    <source>
        <dbReference type="PROSITE" id="PS50109"/>
    </source>
</evidence>
<feature type="domain" description="Histidine kinase" evidence="11">
    <location>
        <begin position="447"/>
        <end position="641"/>
    </location>
</feature>
<dbReference type="SMART" id="SM00387">
    <property type="entry name" value="HATPase_c"/>
    <property type="match status" value="1"/>
</dbReference>
<evidence type="ECO:0000313" key="12">
    <source>
        <dbReference type="EMBL" id="ANH82487.1"/>
    </source>
</evidence>
<evidence type="ECO:0000313" key="13">
    <source>
        <dbReference type="Proteomes" id="UP000077667"/>
    </source>
</evidence>
<comment type="subcellular location">
    <subcellularLocation>
        <location evidence="1">Cell membrane</location>
        <topology evidence="1">Multi-pass membrane protein</topology>
    </subcellularLocation>
</comment>
<dbReference type="EMBL" id="CP015772">
    <property type="protein sequence ID" value="ANH82487.1"/>
    <property type="molecule type" value="Genomic_DNA"/>
</dbReference>
<evidence type="ECO:0000256" key="10">
    <source>
        <dbReference type="SAM" id="Phobius"/>
    </source>
</evidence>
<reference evidence="12 13" key="1">
    <citation type="submission" date="2016-05" db="EMBL/GenBank/DDBJ databases">
        <title>Niabella ginsenosidivorans BS26 whole genome sequencing.</title>
        <authorList>
            <person name="Im W.T."/>
            <person name="Siddiqi M.Z."/>
        </authorList>
    </citation>
    <scope>NUCLEOTIDE SEQUENCE [LARGE SCALE GENOMIC DNA]</scope>
    <source>
        <strain evidence="12 13">BS26</strain>
    </source>
</reference>
<dbReference type="AlphaFoldDB" id="A0A1A9I482"/>
<dbReference type="GO" id="GO:0046983">
    <property type="term" value="F:protein dimerization activity"/>
    <property type="evidence" value="ECO:0007669"/>
    <property type="project" value="InterPro"/>
</dbReference>
<accession>A0A1A9I482</accession>
<evidence type="ECO:0000256" key="1">
    <source>
        <dbReference type="ARBA" id="ARBA00004651"/>
    </source>
</evidence>
<feature type="transmembrane region" description="Helical" evidence="10">
    <location>
        <begin position="395"/>
        <end position="418"/>
    </location>
</feature>
<evidence type="ECO:0000256" key="9">
    <source>
        <dbReference type="PROSITE-ProRule" id="PRU00339"/>
    </source>
</evidence>
<dbReference type="KEGG" id="nia:A8C56_17275"/>
<dbReference type="InterPro" id="IPR036890">
    <property type="entry name" value="HATPase_C_sf"/>
</dbReference>
<protein>
    <recommendedName>
        <fullName evidence="11">Histidine kinase domain-containing protein</fullName>
    </recommendedName>
</protein>
<name>A0A1A9I482_9BACT</name>
<dbReference type="InterPro" id="IPR003594">
    <property type="entry name" value="HATPase_dom"/>
</dbReference>
<dbReference type="Gene3D" id="1.25.40.10">
    <property type="entry name" value="Tetratricopeptide repeat domain"/>
    <property type="match status" value="1"/>
</dbReference>
<keyword evidence="13" id="KW-1185">Reference proteome</keyword>
<dbReference type="STRING" id="1176587.A8C56_17275"/>
<dbReference type="GO" id="GO:0000155">
    <property type="term" value="F:phosphorelay sensor kinase activity"/>
    <property type="evidence" value="ECO:0007669"/>
    <property type="project" value="InterPro"/>
</dbReference>
<keyword evidence="4 10" id="KW-0812">Transmembrane</keyword>
<keyword evidence="7" id="KW-0902">Two-component regulatory system</keyword>
<gene>
    <name evidence="12" type="ORF">A8C56_17275</name>
</gene>
<dbReference type="CDD" id="cd16917">
    <property type="entry name" value="HATPase_UhpB-NarQ-NarX-like"/>
    <property type="match status" value="1"/>
</dbReference>
<evidence type="ECO:0000256" key="4">
    <source>
        <dbReference type="ARBA" id="ARBA00022692"/>
    </source>
</evidence>
<dbReference type="InterPro" id="IPR005467">
    <property type="entry name" value="His_kinase_dom"/>
</dbReference>
<dbReference type="SUPFAM" id="SSF55874">
    <property type="entry name" value="ATPase domain of HSP90 chaperone/DNA topoisomerase II/histidine kinase"/>
    <property type="match status" value="1"/>
</dbReference>
<keyword evidence="6 10" id="KW-1133">Transmembrane helix</keyword>
<evidence type="ECO:0000256" key="8">
    <source>
        <dbReference type="ARBA" id="ARBA00023136"/>
    </source>
</evidence>
<feature type="repeat" description="TPR" evidence="9">
    <location>
        <begin position="157"/>
        <end position="190"/>
    </location>
</feature>
<dbReference type="Gene3D" id="3.30.565.10">
    <property type="entry name" value="Histidine kinase-like ATPase, C-terminal domain"/>
    <property type="match status" value="1"/>
</dbReference>
<dbReference type="PROSITE" id="PS50005">
    <property type="entry name" value="TPR"/>
    <property type="match status" value="1"/>
</dbReference>
<dbReference type="Pfam" id="PF07730">
    <property type="entry name" value="HisKA_3"/>
    <property type="match status" value="1"/>
</dbReference>
<dbReference type="PANTHER" id="PTHR24421">
    <property type="entry name" value="NITRATE/NITRITE SENSOR PROTEIN NARX-RELATED"/>
    <property type="match status" value="1"/>
</dbReference>
<keyword evidence="9" id="KW-0802">TPR repeat</keyword>
<dbReference type="InterPro" id="IPR011990">
    <property type="entry name" value="TPR-like_helical_dom_sf"/>
</dbReference>
<dbReference type="SUPFAM" id="SSF48452">
    <property type="entry name" value="TPR-like"/>
    <property type="match status" value="1"/>
</dbReference>
<dbReference type="PROSITE" id="PS50109">
    <property type="entry name" value="HIS_KIN"/>
    <property type="match status" value="1"/>
</dbReference>
<dbReference type="Proteomes" id="UP000077667">
    <property type="component" value="Chromosome"/>
</dbReference>